<evidence type="ECO:0000256" key="1">
    <source>
        <dbReference type="SAM" id="Phobius"/>
    </source>
</evidence>
<feature type="transmembrane region" description="Helical" evidence="1">
    <location>
        <begin position="42"/>
        <end position="66"/>
    </location>
</feature>
<keyword evidence="1" id="KW-0812">Transmembrane</keyword>
<feature type="transmembrane region" description="Helical" evidence="1">
    <location>
        <begin position="116"/>
        <end position="141"/>
    </location>
</feature>
<sequence>MFVRVGGHVVGAVVAWLAFVVQGAVIYAGLLAYAVIADSDLGGPFAGLLMVLLAAVVGAVLVPLLFLPASVFGEMAVKSGRLLPKWLVACAVAGVLAMVYVFVIAVVTGVPIANSLLASLLGVVAVLAPTVLCVSVTHGALKLVSSRPRDAHG</sequence>
<dbReference type="Proteomes" id="UP001597083">
    <property type="component" value="Unassembled WGS sequence"/>
</dbReference>
<accession>A0ABW3CRN2</accession>
<protein>
    <recommendedName>
        <fullName evidence="4">DUF2975 domain-containing protein</fullName>
    </recommendedName>
</protein>
<dbReference type="EMBL" id="JBHTIR010004136">
    <property type="protein sequence ID" value="MFD0856477.1"/>
    <property type="molecule type" value="Genomic_DNA"/>
</dbReference>
<keyword evidence="1" id="KW-1133">Transmembrane helix</keyword>
<reference evidence="3" key="1">
    <citation type="journal article" date="2019" name="Int. J. Syst. Evol. Microbiol.">
        <title>The Global Catalogue of Microorganisms (GCM) 10K type strain sequencing project: providing services to taxonomists for standard genome sequencing and annotation.</title>
        <authorList>
            <consortium name="The Broad Institute Genomics Platform"/>
            <consortium name="The Broad Institute Genome Sequencing Center for Infectious Disease"/>
            <person name="Wu L."/>
            <person name="Ma J."/>
        </authorList>
    </citation>
    <scope>NUCLEOTIDE SEQUENCE [LARGE SCALE GENOMIC DNA]</scope>
    <source>
        <strain evidence="3">JCM 31696</strain>
    </source>
</reference>
<gene>
    <name evidence="2" type="ORF">ACFQ07_29835</name>
</gene>
<name>A0ABW3CRN2_9ACTN</name>
<evidence type="ECO:0000313" key="3">
    <source>
        <dbReference type="Proteomes" id="UP001597083"/>
    </source>
</evidence>
<evidence type="ECO:0000313" key="2">
    <source>
        <dbReference type="EMBL" id="MFD0856477.1"/>
    </source>
</evidence>
<evidence type="ECO:0008006" key="4">
    <source>
        <dbReference type="Google" id="ProtNLM"/>
    </source>
</evidence>
<proteinExistence type="predicted"/>
<feature type="transmembrane region" description="Helical" evidence="1">
    <location>
        <begin position="86"/>
        <end position="110"/>
    </location>
</feature>
<keyword evidence="3" id="KW-1185">Reference proteome</keyword>
<organism evidence="2 3">
    <name type="scientific">Actinomadura adrarensis</name>
    <dbReference type="NCBI Taxonomy" id="1819600"/>
    <lineage>
        <taxon>Bacteria</taxon>
        <taxon>Bacillati</taxon>
        <taxon>Actinomycetota</taxon>
        <taxon>Actinomycetes</taxon>
        <taxon>Streptosporangiales</taxon>
        <taxon>Thermomonosporaceae</taxon>
        <taxon>Actinomadura</taxon>
    </lineage>
</organism>
<keyword evidence="1" id="KW-0472">Membrane</keyword>
<feature type="transmembrane region" description="Helical" evidence="1">
    <location>
        <begin position="12"/>
        <end position="36"/>
    </location>
</feature>
<comment type="caution">
    <text evidence="2">The sequence shown here is derived from an EMBL/GenBank/DDBJ whole genome shotgun (WGS) entry which is preliminary data.</text>
</comment>